<keyword evidence="2" id="KW-0813">Transport</keyword>
<evidence type="ECO:0000256" key="1">
    <source>
        <dbReference type="ARBA" id="ARBA00010883"/>
    </source>
</evidence>
<keyword evidence="6" id="KW-1185">Reference proteome</keyword>
<dbReference type="InterPro" id="IPR014637">
    <property type="entry name" value="SNX5/SNX6/SNX32"/>
</dbReference>
<comment type="similarity">
    <text evidence="1">Belongs to the sorting nexin family.</text>
</comment>
<name>A0A672PBE2_SINGR</name>
<dbReference type="GO" id="GO:0005768">
    <property type="term" value="C:endosome"/>
    <property type="evidence" value="ECO:0007669"/>
    <property type="project" value="UniProtKB-ARBA"/>
</dbReference>
<dbReference type="Gene3D" id="1.20.1270.60">
    <property type="entry name" value="Arfaptin homology (AH) domain/BAR domain"/>
    <property type="match status" value="1"/>
</dbReference>
<evidence type="ECO:0000256" key="2">
    <source>
        <dbReference type="ARBA" id="ARBA00022448"/>
    </source>
</evidence>
<dbReference type="Gene3D" id="3.30.1520.10">
    <property type="entry name" value="Phox-like domain"/>
    <property type="match status" value="1"/>
</dbReference>
<dbReference type="GO" id="GO:0035091">
    <property type="term" value="F:phosphatidylinositol binding"/>
    <property type="evidence" value="ECO:0007669"/>
    <property type="project" value="InterPro"/>
</dbReference>
<dbReference type="PANTHER" id="PTHR45850:SF4">
    <property type="entry name" value="SORTING NEXIN-6"/>
    <property type="match status" value="1"/>
</dbReference>
<dbReference type="Proteomes" id="UP000472262">
    <property type="component" value="Unassembled WGS sequence"/>
</dbReference>
<protein>
    <recommendedName>
        <fullName evidence="4">PX domain-containing protein</fullName>
    </recommendedName>
</protein>
<keyword evidence="3" id="KW-0653">Protein transport</keyword>
<dbReference type="PIRSF" id="PIRSF036924">
    <property type="entry name" value="Snx5_Snx6"/>
    <property type="match status" value="1"/>
</dbReference>
<evidence type="ECO:0000256" key="3">
    <source>
        <dbReference type="ARBA" id="ARBA00022927"/>
    </source>
</evidence>
<reference evidence="5" key="2">
    <citation type="submission" date="2025-09" db="UniProtKB">
        <authorList>
            <consortium name="Ensembl"/>
        </authorList>
    </citation>
    <scope>IDENTIFICATION</scope>
</reference>
<sequence>RCMTSKYGEREKPRAVNVDLQTDATLQVDISDALSERDKVKFTVHTKSTLPNFKQNEFSVVRQHEEFIWLHDSFVESEEYAGYIIPPAPPRPDFDASREKLQKLGEGEGSMTKEEFTKMKQELEAEYLAIFKKTVAMHEVFLCRVAAHPVLRKDLNFHVFLEYNQDLSVRGKNKKEKLEDFFKNVVKSADGVLVAGVKDVDDFFEHEKTFLLEYHNRVKDSSAKSDRMIRSHKSAADDINRIASTHSPLPLLFPNSQKIEARVAADEDLKLADLLKYYLRESQAAKDLLYRRGRALVDYENANKALDKARAKNKDVLQAETTQQVCCQKFEKISESAKQELIDFKTRRVAAFRKNLVELAELELKHAKGNLQLLQSCLGVLKGDT</sequence>
<evidence type="ECO:0000313" key="5">
    <source>
        <dbReference type="Ensembl" id="ENSSGRP00000060889.1"/>
    </source>
</evidence>
<accession>A0A672PBE2</accession>
<dbReference type="FunFam" id="3.30.1520.10:FF:000001">
    <property type="entry name" value="Sorting nexin"/>
    <property type="match status" value="1"/>
</dbReference>
<organism evidence="5 6">
    <name type="scientific">Sinocyclocheilus grahami</name>
    <name type="common">Dianchi golden-line fish</name>
    <name type="synonym">Barbus grahami</name>
    <dbReference type="NCBI Taxonomy" id="75366"/>
    <lineage>
        <taxon>Eukaryota</taxon>
        <taxon>Metazoa</taxon>
        <taxon>Chordata</taxon>
        <taxon>Craniata</taxon>
        <taxon>Vertebrata</taxon>
        <taxon>Euteleostomi</taxon>
        <taxon>Actinopterygii</taxon>
        <taxon>Neopterygii</taxon>
        <taxon>Teleostei</taxon>
        <taxon>Ostariophysi</taxon>
        <taxon>Cypriniformes</taxon>
        <taxon>Cyprinidae</taxon>
        <taxon>Cyprininae</taxon>
        <taxon>Sinocyclocheilus</taxon>
    </lineage>
</organism>
<dbReference type="InterPro" id="IPR036871">
    <property type="entry name" value="PX_dom_sf"/>
</dbReference>
<evidence type="ECO:0000313" key="6">
    <source>
        <dbReference type="Proteomes" id="UP000472262"/>
    </source>
</evidence>
<feature type="domain" description="PX" evidence="4">
    <location>
        <begin position="20"/>
        <end position="167"/>
    </location>
</feature>
<dbReference type="GO" id="GO:0042147">
    <property type="term" value="P:retrograde transport, endosome to Golgi"/>
    <property type="evidence" value="ECO:0007669"/>
    <property type="project" value="TreeGrafter"/>
</dbReference>
<gene>
    <name evidence="5" type="primary">snx6</name>
</gene>
<evidence type="ECO:0000259" key="4">
    <source>
        <dbReference type="PROSITE" id="PS50195"/>
    </source>
</evidence>
<dbReference type="Pfam" id="PF00787">
    <property type="entry name" value="PX"/>
    <property type="match status" value="1"/>
</dbReference>
<dbReference type="AlphaFoldDB" id="A0A672PBE2"/>
<dbReference type="PROSITE" id="PS50195">
    <property type="entry name" value="PX"/>
    <property type="match status" value="1"/>
</dbReference>
<dbReference type="Ensembl" id="ENSSGRT00000064973.1">
    <property type="protein sequence ID" value="ENSSGRP00000060889.1"/>
    <property type="gene ID" value="ENSSGRG00000030396.1"/>
</dbReference>
<dbReference type="FunFam" id="1.20.1270.60:FF:000008">
    <property type="entry name" value="Sorting nexin"/>
    <property type="match status" value="1"/>
</dbReference>
<dbReference type="InterPro" id="IPR001683">
    <property type="entry name" value="PX_dom"/>
</dbReference>
<dbReference type="InterPro" id="IPR027267">
    <property type="entry name" value="AH/BAR_dom_sf"/>
</dbReference>
<dbReference type="PANTHER" id="PTHR45850">
    <property type="entry name" value="SORTING NEXIN FAMILY MEMBER"/>
    <property type="match status" value="1"/>
</dbReference>
<dbReference type="SUPFAM" id="SSF103657">
    <property type="entry name" value="BAR/IMD domain-like"/>
    <property type="match status" value="1"/>
</dbReference>
<dbReference type="GO" id="GO:0005829">
    <property type="term" value="C:cytosol"/>
    <property type="evidence" value="ECO:0007669"/>
    <property type="project" value="GOC"/>
</dbReference>
<dbReference type="GO" id="GO:0015031">
    <property type="term" value="P:protein transport"/>
    <property type="evidence" value="ECO:0007669"/>
    <property type="project" value="UniProtKB-KW"/>
</dbReference>
<reference evidence="5" key="1">
    <citation type="submission" date="2025-08" db="UniProtKB">
        <authorList>
            <consortium name="Ensembl"/>
        </authorList>
    </citation>
    <scope>IDENTIFICATION</scope>
</reference>
<proteinExistence type="inferred from homology"/>
<dbReference type="SUPFAM" id="SSF64268">
    <property type="entry name" value="PX domain"/>
    <property type="match status" value="1"/>
</dbReference>